<sequence length="73" mass="7927">MSLIGGVGDSLFQISHQKVVKIASAALPLLTALYLVKVGRYLSAEKLRCFIQKVQSPPVQTLRRPGSPRGAEH</sequence>
<keyword evidence="1" id="KW-0812">Transmembrane</keyword>
<evidence type="ECO:0000313" key="3">
    <source>
        <dbReference type="Proteomes" id="UP000231259"/>
    </source>
</evidence>
<feature type="transmembrane region" description="Helical" evidence="1">
    <location>
        <begin position="19"/>
        <end position="36"/>
    </location>
</feature>
<organism evidence="2 3">
    <name type="scientific">Puniceibacterium antarcticum</name>
    <dbReference type="NCBI Taxonomy" id="1206336"/>
    <lineage>
        <taxon>Bacteria</taxon>
        <taxon>Pseudomonadati</taxon>
        <taxon>Pseudomonadota</taxon>
        <taxon>Alphaproteobacteria</taxon>
        <taxon>Rhodobacterales</taxon>
        <taxon>Paracoccaceae</taxon>
        <taxon>Puniceibacterium</taxon>
    </lineage>
</organism>
<accession>A0A2G8RJ40</accession>
<comment type="caution">
    <text evidence="2">The sequence shown here is derived from an EMBL/GenBank/DDBJ whole genome shotgun (WGS) entry which is preliminary data.</text>
</comment>
<dbReference type="AlphaFoldDB" id="A0A2G8RJ40"/>
<keyword evidence="3" id="KW-1185">Reference proteome</keyword>
<keyword evidence="1" id="KW-1133">Transmembrane helix</keyword>
<keyword evidence="1" id="KW-0472">Membrane</keyword>
<proteinExistence type="predicted"/>
<gene>
    <name evidence="2" type="ORF">P775_04480</name>
</gene>
<dbReference type="EMBL" id="AWWI01000040">
    <property type="protein sequence ID" value="PIL21421.1"/>
    <property type="molecule type" value="Genomic_DNA"/>
</dbReference>
<reference evidence="2 3" key="1">
    <citation type="submission" date="2013-09" db="EMBL/GenBank/DDBJ databases">
        <title>Genome sequencing of Phaeobacter antarcticus sp. nov. SM1211.</title>
        <authorList>
            <person name="Zhang X.-Y."/>
            <person name="Liu C."/>
            <person name="Chen X.-L."/>
            <person name="Xie B.-B."/>
            <person name="Qin Q.-L."/>
            <person name="Rong J.-C."/>
            <person name="Zhang Y.-Z."/>
        </authorList>
    </citation>
    <scope>NUCLEOTIDE SEQUENCE [LARGE SCALE GENOMIC DNA]</scope>
    <source>
        <strain evidence="2 3">SM1211</strain>
    </source>
</reference>
<evidence type="ECO:0000256" key="1">
    <source>
        <dbReference type="SAM" id="Phobius"/>
    </source>
</evidence>
<name>A0A2G8RJ40_9RHOB</name>
<dbReference type="Proteomes" id="UP000231259">
    <property type="component" value="Unassembled WGS sequence"/>
</dbReference>
<protein>
    <submittedName>
        <fullName evidence="2">Uncharacterized protein</fullName>
    </submittedName>
</protein>
<evidence type="ECO:0000313" key="2">
    <source>
        <dbReference type="EMBL" id="PIL21421.1"/>
    </source>
</evidence>